<keyword evidence="6 7" id="KW-0472">Membrane</keyword>
<keyword evidence="4 10" id="KW-0067">ATP-binding</keyword>
<dbReference type="InterPro" id="IPR036640">
    <property type="entry name" value="ABC1_TM_sf"/>
</dbReference>
<dbReference type="PROSITE" id="PS00211">
    <property type="entry name" value="ABC_TRANSPORTER_1"/>
    <property type="match status" value="1"/>
</dbReference>
<keyword evidence="2 7" id="KW-0812">Transmembrane</keyword>
<dbReference type="InterPro" id="IPR003593">
    <property type="entry name" value="AAA+_ATPase"/>
</dbReference>
<reference evidence="10 11" key="1">
    <citation type="submission" date="2020-03" db="EMBL/GenBank/DDBJ databases">
        <title>WGS of actinomycetes isolated from Thailand.</title>
        <authorList>
            <person name="Thawai C."/>
        </authorList>
    </citation>
    <scope>NUCLEOTIDE SEQUENCE [LARGE SCALE GENOMIC DNA]</scope>
    <source>
        <strain evidence="10 11">PLAI 1-29</strain>
    </source>
</reference>
<evidence type="ECO:0000256" key="5">
    <source>
        <dbReference type="ARBA" id="ARBA00022989"/>
    </source>
</evidence>
<keyword evidence="3" id="KW-0547">Nucleotide-binding</keyword>
<dbReference type="Pfam" id="PF00005">
    <property type="entry name" value="ABC_tran"/>
    <property type="match status" value="1"/>
</dbReference>
<sequence length="619" mass="66205">MTSKDSKSVRRTGSGTLRTASHTFALAWRADPAVVRVIIVLSLAQAGAVAATGVSQRWVVDATQNSGGRPLGALALAVLIGVAAHVTAAAGNRTRYNYQHDLTDRVDLEVNREILTATASIPTLEHLERPGYLNRLELLRRHTSALAGSCWALTDTGIAVMGAGLSLWLLIGVHPALAALALLALPSLWAVKFAERSLARARNTTAEDQRLENRIHRMVLAPESGKEIYLAGAGSVLDETAHVARTRVVTAVVKARLRATGWQLSGWVIYAAGFIAALILTVSLVAQGRASLGDLMLVITLGTQLRFQIHATTSGFSRIAEAGHATGHYLWLSAHARRRRSTGTCQIPSMLKRGIQMRDVSFTYPGSPVPVLSGVNLTLRPGSTVAVVGVNGAGKTTLVKLLSGMYAPTAGRVDIDGVPLGELDIEAWRRGLTGAFQDFVRFQLPVRHTVGIGEPDAMDSQEEVARAVREAGAEAIIARLPEGLDTQLGPVYGGTELSQGQWQRLALARALMRRRPRLLVLDEPTAALDPLAEHELYEAFMRQAKAAPGQITLLVSHRFSTVRGADHIVVLDGGRVTEEGTHTQLMAAGGRYAELYLTQAAAYEEEGDRGGGHAGSDAR</sequence>
<gene>
    <name evidence="10" type="ORF">HCK00_11230</name>
</gene>
<feature type="transmembrane region" description="Helical" evidence="7">
    <location>
        <begin position="176"/>
        <end position="194"/>
    </location>
</feature>
<dbReference type="PANTHER" id="PTHR43394">
    <property type="entry name" value="ATP-DEPENDENT PERMEASE MDL1, MITOCHONDRIAL"/>
    <property type="match status" value="1"/>
</dbReference>
<feature type="transmembrane region" description="Helical" evidence="7">
    <location>
        <begin position="145"/>
        <end position="170"/>
    </location>
</feature>
<keyword evidence="11" id="KW-1185">Reference proteome</keyword>
<protein>
    <submittedName>
        <fullName evidence="10">ABC transporter ATP-binding protein</fullName>
    </submittedName>
</protein>
<dbReference type="InterPro" id="IPR011527">
    <property type="entry name" value="ABC1_TM_dom"/>
</dbReference>
<comment type="caution">
    <text evidence="10">The sequence shown here is derived from an EMBL/GenBank/DDBJ whole genome shotgun (WGS) entry which is preliminary data.</text>
</comment>
<evidence type="ECO:0000313" key="11">
    <source>
        <dbReference type="Proteomes" id="UP000695264"/>
    </source>
</evidence>
<evidence type="ECO:0000256" key="6">
    <source>
        <dbReference type="ARBA" id="ARBA00023136"/>
    </source>
</evidence>
<keyword evidence="5 7" id="KW-1133">Transmembrane helix</keyword>
<dbReference type="InterPro" id="IPR027417">
    <property type="entry name" value="P-loop_NTPase"/>
</dbReference>
<evidence type="ECO:0000256" key="3">
    <source>
        <dbReference type="ARBA" id="ARBA00022741"/>
    </source>
</evidence>
<dbReference type="SMART" id="SM00382">
    <property type="entry name" value="AAA"/>
    <property type="match status" value="1"/>
</dbReference>
<dbReference type="InterPro" id="IPR003439">
    <property type="entry name" value="ABC_transporter-like_ATP-bd"/>
</dbReference>
<dbReference type="GO" id="GO:0005524">
    <property type="term" value="F:ATP binding"/>
    <property type="evidence" value="ECO:0007669"/>
    <property type="project" value="UniProtKB-KW"/>
</dbReference>
<dbReference type="SUPFAM" id="SSF90123">
    <property type="entry name" value="ABC transporter transmembrane region"/>
    <property type="match status" value="1"/>
</dbReference>
<dbReference type="Gene3D" id="3.40.50.300">
    <property type="entry name" value="P-loop containing nucleotide triphosphate hydrolases"/>
    <property type="match status" value="1"/>
</dbReference>
<feature type="domain" description="ABC transmembrane type-1" evidence="9">
    <location>
        <begin position="37"/>
        <end position="321"/>
    </location>
</feature>
<dbReference type="EMBL" id="JAATEN010000007">
    <property type="protein sequence ID" value="NJQ01087.1"/>
    <property type="molecule type" value="Genomic_DNA"/>
</dbReference>
<dbReference type="PROSITE" id="PS50893">
    <property type="entry name" value="ABC_TRANSPORTER_2"/>
    <property type="match status" value="1"/>
</dbReference>
<feature type="transmembrane region" description="Helical" evidence="7">
    <location>
        <begin position="33"/>
        <end position="51"/>
    </location>
</feature>
<evidence type="ECO:0000256" key="7">
    <source>
        <dbReference type="SAM" id="Phobius"/>
    </source>
</evidence>
<dbReference type="PROSITE" id="PS50929">
    <property type="entry name" value="ABC_TM1F"/>
    <property type="match status" value="1"/>
</dbReference>
<feature type="transmembrane region" description="Helical" evidence="7">
    <location>
        <begin position="264"/>
        <end position="286"/>
    </location>
</feature>
<evidence type="ECO:0000259" key="9">
    <source>
        <dbReference type="PROSITE" id="PS50929"/>
    </source>
</evidence>
<name>A0ABX1BZG5_9ACTN</name>
<evidence type="ECO:0000259" key="8">
    <source>
        <dbReference type="PROSITE" id="PS50893"/>
    </source>
</evidence>
<dbReference type="InterPro" id="IPR039421">
    <property type="entry name" value="Type_1_exporter"/>
</dbReference>
<dbReference type="Gene3D" id="1.20.1560.10">
    <property type="entry name" value="ABC transporter type 1, transmembrane domain"/>
    <property type="match status" value="1"/>
</dbReference>
<feature type="domain" description="ABC transporter" evidence="8">
    <location>
        <begin position="355"/>
        <end position="598"/>
    </location>
</feature>
<evidence type="ECO:0000313" key="10">
    <source>
        <dbReference type="EMBL" id="NJQ01087.1"/>
    </source>
</evidence>
<dbReference type="PANTHER" id="PTHR43394:SF1">
    <property type="entry name" value="ATP-BINDING CASSETTE SUB-FAMILY B MEMBER 10, MITOCHONDRIAL"/>
    <property type="match status" value="1"/>
</dbReference>
<feature type="transmembrane region" description="Helical" evidence="7">
    <location>
        <begin position="71"/>
        <end position="90"/>
    </location>
</feature>
<dbReference type="InterPro" id="IPR017871">
    <property type="entry name" value="ABC_transporter-like_CS"/>
</dbReference>
<dbReference type="SUPFAM" id="SSF52540">
    <property type="entry name" value="P-loop containing nucleoside triphosphate hydrolases"/>
    <property type="match status" value="1"/>
</dbReference>
<proteinExistence type="predicted"/>
<dbReference type="RefSeq" id="WP_168101705.1">
    <property type="nucleotide sequence ID" value="NZ_JAATEN010000007.1"/>
</dbReference>
<comment type="subcellular location">
    <subcellularLocation>
        <location evidence="1">Cell membrane</location>
        <topology evidence="1">Multi-pass membrane protein</topology>
    </subcellularLocation>
</comment>
<evidence type="ECO:0000256" key="4">
    <source>
        <dbReference type="ARBA" id="ARBA00022840"/>
    </source>
</evidence>
<organism evidence="10 11">
    <name type="scientific">Streptomyces zingiberis</name>
    <dbReference type="NCBI Taxonomy" id="2053010"/>
    <lineage>
        <taxon>Bacteria</taxon>
        <taxon>Bacillati</taxon>
        <taxon>Actinomycetota</taxon>
        <taxon>Actinomycetes</taxon>
        <taxon>Kitasatosporales</taxon>
        <taxon>Streptomycetaceae</taxon>
        <taxon>Streptomyces</taxon>
    </lineage>
</organism>
<accession>A0ABX1BZG5</accession>
<dbReference type="Proteomes" id="UP000695264">
    <property type="component" value="Unassembled WGS sequence"/>
</dbReference>
<evidence type="ECO:0000256" key="1">
    <source>
        <dbReference type="ARBA" id="ARBA00004651"/>
    </source>
</evidence>
<evidence type="ECO:0000256" key="2">
    <source>
        <dbReference type="ARBA" id="ARBA00022692"/>
    </source>
</evidence>